<dbReference type="InterPro" id="IPR014030">
    <property type="entry name" value="Ketoacyl_synth_N"/>
</dbReference>
<dbReference type="InterPro" id="IPR032821">
    <property type="entry name" value="PKS_assoc"/>
</dbReference>
<dbReference type="InterPro" id="IPR014031">
    <property type="entry name" value="Ketoacyl_synth_C"/>
</dbReference>
<evidence type="ECO:0000256" key="5">
    <source>
        <dbReference type="SAM" id="MobiDB-lite"/>
    </source>
</evidence>
<dbReference type="Gene3D" id="3.40.47.10">
    <property type="match status" value="1"/>
</dbReference>
<evidence type="ECO:0000256" key="2">
    <source>
        <dbReference type="ARBA" id="ARBA00022679"/>
    </source>
</evidence>
<dbReference type="InterPro" id="IPR020841">
    <property type="entry name" value="PKS_Beta-ketoAc_synthase_dom"/>
</dbReference>
<dbReference type="InterPro" id="IPR015083">
    <property type="entry name" value="NorB/c/GfsB-D-like_docking"/>
</dbReference>
<dbReference type="PROSITE" id="PS00606">
    <property type="entry name" value="KS3_1"/>
    <property type="match status" value="1"/>
</dbReference>
<evidence type="ECO:0000256" key="3">
    <source>
        <dbReference type="ARBA" id="ARBA00023268"/>
    </source>
</evidence>
<dbReference type="PANTHER" id="PTHR43775">
    <property type="entry name" value="FATTY ACID SYNTHASE"/>
    <property type="match status" value="1"/>
</dbReference>
<dbReference type="SUPFAM" id="SSF101173">
    <property type="entry name" value="Docking domain B of the erythromycin polyketide synthase (DEBS)"/>
    <property type="match status" value="1"/>
</dbReference>
<keyword evidence="2" id="KW-0808">Transferase</keyword>
<feature type="region of interest" description="Disordered" evidence="5">
    <location>
        <begin position="462"/>
        <end position="490"/>
    </location>
</feature>
<dbReference type="Pfam" id="PF00109">
    <property type="entry name" value="ketoacyl-synt"/>
    <property type="match status" value="1"/>
</dbReference>
<comment type="caution">
    <text evidence="7">The sequence shown here is derived from an EMBL/GenBank/DDBJ whole genome shotgun (WGS) entry which is preliminary data.</text>
</comment>
<keyword evidence="4" id="KW-0012">Acyltransferase</keyword>
<dbReference type="InterPro" id="IPR018201">
    <property type="entry name" value="Ketoacyl_synth_AS"/>
</dbReference>
<evidence type="ECO:0000313" key="7">
    <source>
        <dbReference type="EMBL" id="MBW5485609.1"/>
    </source>
</evidence>
<evidence type="ECO:0000256" key="4">
    <source>
        <dbReference type="ARBA" id="ARBA00023315"/>
    </source>
</evidence>
<dbReference type="SUPFAM" id="SSF53901">
    <property type="entry name" value="Thiolase-like"/>
    <property type="match status" value="1"/>
</dbReference>
<comment type="cofactor">
    <cofactor evidence="1">
        <name>pantetheine 4'-phosphate</name>
        <dbReference type="ChEBI" id="CHEBI:47942"/>
    </cofactor>
</comment>
<reference evidence="7 8" key="1">
    <citation type="submission" date="2019-12" db="EMBL/GenBank/DDBJ databases">
        <title>Genome sequence of Streptomyces bambusae.</title>
        <authorList>
            <person name="Bansal K."/>
            <person name="Choksket S."/>
            <person name="Korpole S."/>
            <person name="Patil P.B."/>
        </authorList>
    </citation>
    <scope>NUCLEOTIDE SEQUENCE [LARGE SCALE GENOMIC DNA]</scope>
    <source>
        <strain evidence="7 8">SK60</strain>
    </source>
</reference>
<organism evidence="7 8">
    <name type="scientific">Streptomyces bambusae</name>
    <dbReference type="NCBI Taxonomy" id="1550616"/>
    <lineage>
        <taxon>Bacteria</taxon>
        <taxon>Bacillati</taxon>
        <taxon>Actinomycetota</taxon>
        <taxon>Actinomycetes</taxon>
        <taxon>Kitasatosporales</taxon>
        <taxon>Streptomycetaceae</taxon>
        <taxon>Streptomyces</taxon>
    </lineage>
</organism>
<dbReference type="Pfam" id="PF16197">
    <property type="entry name" value="KAsynt_C_assoc"/>
    <property type="match status" value="1"/>
</dbReference>
<sequence length="506" mass="53483">MATEQELRDYLKRATVELRHVKQQLHEAEEARHEPIAVIGMGCRYPGGVTTPEELWQLVDDGVDAISPFPADRGRYAEGLYDPDPDRPGTTYTREGGFLERVADFDAAFFGINEREALAMDPQQRLLMETSWEAVERAGIDAAALRGSRTGVFLSVMYHDYAGLLEGQDNLAGYVINGSAGSIASGRVSYTFGFEGPALTVDTACSSSLVTLHLAAESLRRGESTLALAGGATVMSTPASFVEFSRQRSLAPDGRCKPFSAHADGTGWSEGVGVLLLERLSDARANGHPVLAVLRGSAVNQDGASNGLTAPNGPSQQRVIRAALADARLTSDQIDVVEAHGTGTPLGDPIEAQSLLATYGQERPADRPLHLGSLKSNIGHSQAAAGVGGVIKMVMAMRHGVLPRSLHSEEPTPHVDWSAGAVRLLDRARPWPATGAPRRAAVSSFGISGTNAHAVLEQAPAYDRSGVPGLPGGPGGPGERGVPAGPADPAHQDLSLLHSCCCRRQY</sequence>
<feature type="compositionally biased region" description="Gly residues" evidence="5">
    <location>
        <begin position="469"/>
        <end position="479"/>
    </location>
</feature>
<dbReference type="EMBL" id="WTFF01000272">
    <property type="protein sequence ID" value="MBW5485609.1"/>
    <property type="molecule type" value="Genomic_DNA"/>
</dbReference>
<accession>A0ABS6ZCX3</accession>
<evidence type="ECO:0000259" key="6">
    <source>
        <dbReference type="PROSITE" id="PS52004"/>
    </source>
</evidence>
<evidence type="ECO:0000256" key="1">
    <source>
        <dbReference type="ARBA" id="ARBA00001957"/>
    </source>
</evidence>
<dbReference type="InterPro" id="IPR016039">
    <property type="entry name" value="Thiolase-like"/>
</dbReference>
<keyword evidence="8" id="KW-1185">Reference proteome</keyword>
<protein>
    <submittedName>
        <fullName evidence="7">Beta-ketoacyl synthase</fullName>
    </submittedName>
</protein>
<evidence type="ECO:0000313" key="8">
    <source>
        <dbReference type="Proteomes" id="UP000812013"/>
    </source>
</evidence>
<dbReference type="SMART" id="SM00825">
    <property type="entry name" value="PKS_KS"/>
    <property type="match status" value="1"/>
</dbReference>
<dbReference type="PROSITE" id="PS52004">
    <property type="entry name" value="KS3_2"/>
    <property type="match status" value="1"/>
</dbReference>
<feature type="domain" description="Ketosynthase family 3 (KS3)" evidence="6">
    <location>
        <begin position="33"/>
        <end position="458"/>
    </location>
</feature>
<name>A0ABS6ZCX3_9ACTN</name>
<dbReference type="InterPro" id="IPR036299">
    <property type="entry name" value="Polyketide_synth_docking_sf"/>
</dbReference>
<dbReference type="CDD" id="cd00833">
    <property type="entry name" value="PKS"/>
    <property type="match status" value="1"/>
</dbReference>
<dbReference type="Pfam" id="PF08990">
    <property type="entry name" value="Docking"/>
    <property type="match status" value="1"/>
</dbReference>
<dbReference type="InterPro" id="IPR050091">
    <property type="entry name" value="PKS_NRPS_Biosynth_Enz"/>
</dbReference>
<dbReference type="Pfam" id="PF02801">
    <property type="entry name" value="Ketoacyl-synt_C"/>
    <property type="match status" value="1"/>
</dbReference>
<keyword evidence="3" id="KW-0511">Multifunctional enzyme</keyword>
<proteinExistence type="predicted"/>
<dbReference type="Proteomes" id="UP000812013">
    <property type="component" value="Unassembled WGS sequence"/>
</dbReference>
<feature type="non-terminal residue" evidence="7">
    <location>
        <position position="506"/>
    </location>
</feature>
<dbReference type="RefSeq" id="WP_219670499.1">
    <property type="nucleotide sequence ID" value="NZ_WTFF01000272.1"/>
</dbReference>
<dbReference type="PANTHER" id="PTHR43775:SF51">
    <property type="entry name" value="INACTIVE PHENOLPHTHIOCEROL SYNTHESIS POLYKETIDE SYNTHASE TYPE I PKS1-RELATED"/>
    <property type="match status" value="1"/>
</dbReference>
<gene>
    <name evidence="7" type="ORF">GPJ59_27995</name>
</gene>